<evidence type="ECO:0000259" key="12">
    <source>
        <dbReference type="PROSITE" id="PS50109"/>
    </source>
</evidence>
<keyword evidence="11" id="KW-0472">Membrane</keyword>
<dbReference type="Proteomes" id="UP001501371">
    <property type="component" value="Unassembled WGS sequence"/>
</dbReference>
<sequence length="540" mass="56525">MTPRLPAWTATLTWKAAVFITVMCCALAALLGVLVHVSVTRQTVSSAREKALSRLDAVARAYEAGRPLPRFAAVDAPGLPERLRALAVRGRRGTMVADFHGRPTMWAAGPADGRALVARVDYTLSQATITNLDRSIIGSSVLATVATLLVGACAVTRVTRRLHLTAQVARRISAGDLDARVNDPRTRVPSRPQDEVATVSGALDTMASTLQGKLLSEQRFTADVAHELRTPLTGLSAAAELLPEGRPAELVRDRVRAMRTLTEDLLEISRLDARTEQVDLAVHALAPLAEGVVRAARASYAPPRSGTDPRPAAPAAARPAPDVPRPGMPTPGEQGPGVASGPGPGVPGPGEQGAGVASGSHFELRVVRDACVETDRRRLERVLGNLVANAHRHGRPPVVLTVDGPTVTVRDHGPGYPAYLLEHGPQRFRTEGGGKGHGLGLTIAVGQSAVIGAELVFSNAPDGGALARVTLPGGGEDMDTDGGPGLRALHEPPTSPSPHGTHGTHGTHSTPCAHGAHCADDEHHADEKTVATHINTHLRT</sequence>
<keyword evidence="9" id="KW-0902">Two-component regulatory system</keyword>
<dbReference type="EMBL" id="BAAAKV010000001">
    <property type="protein sequence ID" value="GAA1149549.1"/>
    <property type="molecule type" value="Genomic_DNA"/>
</dbReference>
<evidence type="ECO:0000256" key="2">
    <source>
        <dbReference type="ARBA" id="ARBA00004236"/>
    </source>
</evidence>
<reference evidence="14 15" key="1">
    <citation type="journal article" date="2019" name="Int. J. Syst. Evol. Microbiol.">
        <title>The Global Catalogue of Microorganisms (GCM) 10K type strain sequencing project: providing services to taxonomists for standard genome sequencing and annotation.</title>
        <authorList>
            <consortium name="The Broad Institute Genomics Platform"/>
            <consortium name="The Broad Institute Genome Sequencing Center for Infectious Disease"/>
            <person name="Wu L."/>
            <person name="Ma J."/>
        </authorList>
    </citation>
    <scope>NUCLEOTIDE SEQUENCE [LARGE SCALE GENOMIC DNA]</scope>
    <source>
        <strain evidence="14 15">JCM 12696</strain>
    </source>
</reference>
<evidence type="ECO:0000256" key="4">
    <source>
        <dbReference type="ARBA" id="ARBA00022553"/>
    </source>
</evidence>
<dbReference type="InterPro" id="IPR003661">
    <property type="entry name" value="HisK_dim/P_dom"/>
</dbReference>
<proteinExistence type="predicted"/>
<dbReference type="InterPro" id="IPR036890">
    <property type="entry name" value="HATPase_C_sf"/>
</dbReference>
<feature type="region of interest" description="Disordered" evidence="10">
    <location>
        <begin position="472"/>
        <end position="518"/>
    </location>
</feature>
<keyword evidence="6 11" id="KW-0812">Transmembrane</keyword>
<dbReference type="PROSITE" id="PS50885">
    <property type="entry name" value="HAMP"/>
    <property type="match status" value="1"/>
</dbReference>
<feature type="compositionally biased region" description="Gly residues" evidence="10">
    <location>
        <begin position="334"/>
        <end position="353"/>
    </location>
</feature>
<dbReference type="Pfam" id="PF00672">
    <property type="entry name" value="HAMP"/>
    <property type="match status" value="1"/>
</dbReference>
<dbReference type="PANTHER" id="PTHR45436:SF5">
    <property type="entry name" value="SENSOR HISTIDINE KINASE TRCS"/>
    <property type="match status" value="1"/>
</dbReference>
<gene>
    <name evidence="14" type="ORF">GCM10009654_01000</name>
</gene>
<evidence type="ECO:0000256" key="3">
    <source>
        <dbReference type="ARBA" id="ARBA00012438"/>
    </source>
</evidence>
<evidence type="ECO:0000256" key="7">
    <source>
        <dbReference type="ARBA" id="ARBA00022777"/>
    </source>
</evidence>
<evidence type="ECO:0000313" key="14">
    <source>
        <dbReference type="EMBL" id="GAA1149549.1"/>
    </source>
</evidence>
<feature type="region of interest" description="Disordered" evidence="10">
    <location>
        <begin position="299"/>
        <end position="359"/>
    </location>
</feature>
<dbReference type="Pfam" id="PF02518">
    <property type="entry name" value="HATPase_c"/>
    <property type="match status" value="1"/>
</dbReference>
<feature type="compositionally biased region" description="Low complexity" evidence="10">
    <location>
        <begin position="299"/>
        <end position="320"/>
    </location>
</feature>
<comment type="caution">
    <text evidence="14">The sequence shown here is derived from an EMBL/GenBank/DDBJ whole genome shotgun (WGS) entry which is preliminary data.</text>
</comment>
<dbReference type="SMART" id="SM00388">
    <property type="entry name" value="HisKA"/>
    <property type="match status" value="1"/>
</dbReference>
<evidence type="ECO:0000256" key="8">
    <source>
        <dbReference type="ARBA" id="ARBA00022989"/>
    </source>
</evidence>
<feature type="transmembrane region" description="Helical" evidence="11">
    <location>
        <begin position="12"/>
        <end position="35"/>
    </location>
</feature>
<dbReference type="Gene3D" id="1.10.287.130">
    <property type="match status" value="1"/>
</dbReference>
<comment type="catalytic activity">
    <reaction evidence="1">
        <text>ATP + protein L-histidine = ADP + protein N-phospho-L-histidine.</text>
        <dbReference type="EC" id="2.7.13.3"/>
    </reaction>
</comment>
<dbReference type="InterPro" id="IPR003660">
    <property type="entry name" value="HAMP_dom"/>
</dbReference>
<evidence type="ECO:0000256" key="10">
    <source>
        <dbReference type="SAM" id="MobiDB-lite"/>
    </source>
</evidence>
<feature type="compositionally biased region" description="Low complexity" evidence="10">
    <location>
        <begin position="497"/>
        <end position="511"/>
    </location>
</feature>
<accession>A0ABN1UFN1</accession>
<dbReference type="SUPFAM" id="SSF47384">
    <property type="entry name" value="Homodimeric domain of signal transducing histidine kinase"/>
    <property type="match status" value="1"/>
</dbReference>
<dbReference type="InterPro" id="IPR003594">
    <property type="entry name" value="HATPase_dom"/>
</dbReference>
<organism evidence="14 15">
    <name type="scientific">Streptomyces hebeiensis</name>
    <dbReference type="NCBI Taxonomy" id="229486"/>
    <lineage>
        <taxon>Bacteria</taxon>
        <taxon>Bacillati</taxon>
        <taxon>Actinomycetota</taxon>
        <taxon>Actinomycetes</taxon>
        <taxon>Kitasatosporales</taxon>
        <taxon>Streptomycetaceae</taxon>
        <taxon>Streptomyces</taxon>
    </lineage>
</organism>
<dbReference type="Gene3D" id="3.30.565.10">
    <property type="entry name" value="Histidine kinase-like ATPase, C-terminal domain"/>
    <property type="match status" value="1"/>
</dbReference>
<dbReference type="InterPro" id="IPR036097">
    <property type="entry name" value="HisK_dim/P_sf"/>
</dbReference>
<feature type="domain" description="HAMP" evidence="13">
    <location>
        <begin position="156"/>
        <end position="215"/>
    </location>
</feature>
<feature type="domain" description="Histidine kinase" evidence="12">
    <location>
        <begin position="223"/>
        <end position="475"/>
    </location>
</feature>
<keyword evidence="15" id="KW-1185">Reference proteome</keyword>
<dbReference type="SMART" id="SM00387">
    <property type="entry name" value="HATPase_c"/>
    <property type="match status" value="1"/>
</dbReference>
<evidence type="ECO:0000313" key="15">
    <source>
        <dbReference type="Proteomes" id="UP001501371"/>
    </source>
</evidence>
<evidence type="ECO:0000256" key="9">
    <source>
        <dbReference type="ARBA" id="ARBA00023012"/>
    </source>
</evidence>
<dbReference type="CDD" id="cd00082">
    <property type="entry name" value="HisKA"/>
    <property type="match status" value="1"/>
</dbReference>
<keyword evidence="8 11" id="KW-1133">Transmembrane helix</keyword>
<dbReference type="PANTHER" id="PTHR45436">
    <property type="entry name" value="SENSOR HISTIDINE KINASE YKOH"/>
    <property type="match status" value="1"/>
</dbReference>
<dbReference type="CDD" id="cd06225">
    <property type="entry name" value="HAMP"/>
    <property type="match status" value="1"/>
</dbReference>
<dbReference type="SMART" id="SM00304">
    <property type="entry name" value="HAMP"/>
    <property type="match status" value="1"/>
</dbReference>
<dbReference type="SUPFAM" id="SSF55874">
    <property type="entry name" value="ATPase domain of HSP90 chaperone/DNA topoisomerase II/histidine kinase"/>
    <property type="match status" value="1"/>
</dbReference>
<evidence type="ECO:0000256" key="5">
    <source>
        <dbReference type="ARBA" id="ARBA00022679"/>
    </source>
</evidence>
<evidence type="ECO:0000256" key="1">
    <source>
        <dbReference type="ARBA" id="ARBA00000085"/>
    </source>
</evidence>
<name>A0ABN1UFN1_9ACTN</name>
<protein>
    <recommendedName>
        <fullName evidence="3">histidine kinase</fullName>
        <ecNumber evidence="3">2.7.13.3</ecNumber>
    </recommendedName>
</protein>
<evidence type="ECO:0000256" key="6">
    <source>
        <dbReference type="ARBA" id="ARBA00022692"/>
    </source>
</evidence>
<dbReference type="Gene3D" id="6.10.340.10">
    <property type="match status" value="1"/>
</dbReference>
<evidence type="ECO:0000259" key="13">
    <source>
        <dbReference type="PROSITE" id="PS50885"/>
    </source>
</evidence>
<dbReference type="Pfam" id="PF00512">
    <property type="entry name" value="HisKA"/>
    <property type="match status" value="1"/>
</dbReference>
<keyword evidence="4" id="KW-0597">Phosphoprotein</keyword>
<dbReference type="EC" id="2.7.13.3" evidence="3"/>
<evidence type="ECO:0000256" key="11">
    <source>
        <dbReference type="SAM" id="Phobius"/>
    </source>
</evidence>
<comment type="subcellular location">
    <subcellularLocation>
        <location evidence="2">Cell membrane</location>
    </subcellularLocation>
</comment>
<dbReference type="InterPro" id="IPR050428">
    <property type="entry name" value="TCS_sensor_his_kinase"/>
</dbReference>
<keyword evidence="5" id="KW-0808">Transferase</keyword>
<dbReference type="PROSITE" id="PS50109">
    <property type="entry name" value="HIS_KIN"/>
    <property type="match status" value="1"/>
</dbReference>
<dbReference type="GO" id="GO:0016301">
    <property type="term" value="F:kinase activity"/>
    <property type="evidence" value="ECO:0007669"/>
    <property type="project" value="UniProtKB-KW"/>
</dbReference>
<dbReference type="InterPro" id="IPR005467">
    <property type="entry name" value="His_kinase_dom"/>
</dbReference>
<keyword evidence="7 14" id="KW-0418">Kinase</keyword>
<dbReference type="RefSeq" id="WP_344268385.1">
    <property type="nucleotide sequence ID" value="NZ_BAAAKV010000001.1"/>
</dbReference>